<proteinExistence type="predicted"/>
<dbReference type="STRING" id="1095629.A0A0C9XA05"/>
<accession>A0A0C9XA05</accession>
<dbReference type="Gene3D" id="3.30.710.10">
    <property type="entry name" value="Potassium Channel Kv1.1, Chain A"/>
    <property type="match status" value="1"/>
</dbReference>
<gene>
    <name evidence="2" type="ORF">K443DRAFT_683722</name>
</gene>
<name>A0A0C9XA05_9AGAR</name>
<dbReference type="Pfam" id="PF00651">
    <property type="entry name" value="BTB"/>
    <property type="match status" value="1"/>
</dbReference>
<dbReference type="OrthoDB" id="3217871at2759"/>
<evidence type="ECO:0000259" key="1">
    <source>
        <dbReference type="PROSITE" id="PS50097"/>
    </source>
</evidence>
<dbReference type="HOGENOM" id="CLU_033082_3_2_1"/>
<dbReference type="AlphaFoldDB" id="A0A0C9XA05"/>
<keyword evidence="3" id="KW-1185">Reference proteome</keyword>
<dbReference type="InterPro" id="IPR000210">
    <property type="entry name" value="BTB/POZ_dom"/>
</dbReference>
<evidence type="ECO:0000313" key="3">
    <source>
        <dbReference type="Proteomes" id="UP000054477"/>
    </source>
</evidence>
<dbReference type="SMART" id="SM00225">
    <property type="entry name" value="BTB"/>
    <property type="match status" value="1"/>
</dbReference>
<dbReference type="InterPro" id="IPR011333">
    <property type="entry name" value="SKP1/BTB/POZ_sf"/>
</dbReference>
<protein>
    <recommendedName>
        <fullName evidence="1">BTB domain-containing protein</fullName>
    </recommendedName>
</protein>
<dbReference type="CDD" id="cd18186">
    <property type="entry name" value="BTB_POZ_ZBTB_KLHL-like"/>
    <property type="match status" value="1"/>
</dbReference>
<evidence type="ECO:0000313" key="2">
    <source>
        <dbReference type="EMBL" id="KIJ94486.1"/>
    </source>
</evidence>
<reference evidence="3" key="2">
    <citation type="submission" date="2015-01" db="EMBL/GenBank/DDBJ databases">
        <title>Evolutionary Origins and Diversification of the Mycorrhizal Mutualists.</title>
        <authorList>
            <consortium name="DOE Joint Genome Institute"/>
            <consortium name="Mycorrhizal Genomics Consortium"/>
            <person name="Kohler A."/>
            <person name="Kuo A."/>
            <person name="Nagy L.G."/>
            <person name="Floudas D."/>
            <person name="Copeland A."/>
            <person name="Barry K.W."/>
            <person name="Cichocki N."/>
            <person name="Veneault-Fourrey C."/>
            <person name="LaButti K."/>
            <person name="Lindquist E.A."/>
            <person name="Lipzen A."/>
            <person name="Lundell T."/>
            <person name="Morin E."/>
            <person name="Murat C."/>
            <person name="Riley R."/>
            <person name="Ohm R."/>
            <person name="Sun H."/>
            <person name="Tunlid A."/>
            <person name="Henrissat B."/>
            <person name="Grigoriev I.V."/>
            <person name="Hibbett D.S."/>
            <person name="Martin F."/>
        </authorList>
    </citation>
    <scope>NUCLEOTIDE SEQUENCE [LARGE SCALE GENOMIC DNA]</scope>
    <source>
        <strain evidence="3">LaAM-08-1</strain>
    </source>
</reference>
<dbReference type="PROSITE" id="PS50097">
    <property type="entry name" value="BTB"/>
    <property type="match status" value="1"/>
</dbReference>
<sequence>MDSLAPPTKRRKTSNEEGANEVISPIRSDIWFDDGSVILQAESTQFRVHRTMLARHSPVFRDIFDVPQPHDESLIEGCPIIRLSDSAEDIRLALIALYDGGSYHARRALPFPVVAALLRIGKKYKLKHLHDEAIIRLQSEFPSTLKEWEGLSPEYTHIVFQKGILFDIVNLATDCGVQSIFPAAYYLCVQDLEPLLSGEQRDDGTLARLPFSIQKACILGREKILIAQAEHTLRWLDDEEISDRCENPSACARACLEISRCIWKPMPDVSRGLEKWSDVKTDGLCRNCREDAKEIHQDGRQKMWEMLPSFFDLPDWEELKG</sequence>
<dbReference type="Proteomes" id="UP000054477">
    <property type="component" value="Unassembled WGS sequence"/>
</dbReference>
<feature type="domain" description="BTB" evidence="1">
    <location>
        <begin position="35"/>
        <end position="100"/>
    </location>
</feature>
<dbReference type="SUPFAM" id="SSF54695">
    <property type="entry name" value="POZ domain"/>
    <property type="match status" value="1"/>
</dbReference>
<dbReference type="EMBL" id="KN838791">
    <property type="protein sequence ID" value="KIJ94486.1"/>
    <property type="molecule type" value="Genomic_DNA"/>
</dbReference>
<organism evidence="2 3">
    <name type="scientific">Laccaria amethystina LaAM-08-1</name>
    <dbReference type="NCBI Taxonomy" id="1095629"/>
    <lineage>
        <taxon>Eukaryota</taxon>
        <taxon>Fungi</taxon>
        <taxon>Dikarya</taxon>
        <taxon>Basidiomycota</taxon>
        <taxon>Agaricomycotina</taxon>
        <taxon>Agaricomycetes</taxon>
        <taxon>Agaricomycetidae</taxon>
        <taxon>Agaricales</taxon>
        <taxon>Agaricineae</taxon>
        <taxon>Hydnangiaceae</taxon>
        <taxon>Laccaria</taxon>
    </lineage>
</organism>
<reference evidence="2 3" key="1">
    <citation type="submission" date="2014-04" db="EMBL/GenBank/DDBJ databases">
        <authorList>
            <consortium name="DOE Joint Genome Institute"/>
            <person name="Kuo A."/>
            <person name="Kohler A."/>
            <person name="Nagy L.G."/>
            <person name="Floudas D."/>
            <person name="Copeland A."/>
            <person name="Barry K.W."/>
            <person name="Cichocki N."/>
            <person name="Veneault-Fourrey C."/>
            <person name="LaButti K."/>
            <person name="Lindquist E.A."/>
            <person name="Lipzen A."/>
            <person name="Lundell T."/>
            <person name="Morin E."/>
            <person name="Murat C."/>
            <person name="Sun H."/>
            <person name="Tunlid A."/>
            <person name="Henrissat B."/>
            <person name="Grigoriev I.V."/>
            <person name="Hibbett D.S."/>
            <person name="Martin F."/>
            <person name="Nordberg H.P."/>
            <person name="Cantor M.N."/>
            <person name="Hua S.X."/>
        </authorList>
    </citation>
    <scope>NUCLEOTIDE SEQUENCE [LARGE SCALE GENOMIC DNA]</scope>
    <source>
        <strain evidence="2 3">LaAM-08-1</strain>
    </source>
</reference>